<dbReference type="AlphaFoldDB" id="A0AA39MI51"/>
<reference evidence="1" key="1">
    <citation type="submission" date="2023-06" db="EMBL/GenBank/DDBJ databases">
        <authorList>
            <consortium name="Lawrence Berkeley National Laboratory"/>
            <person name="Ahrendt S."/>
            <person name="Sahu N."/>
            <person name="Indic B."/>
            <person name="Wong-Bajracharya J."/>
            <person name="Merenyi Z."/>
            <person name="Ke H.-M."/>
            <person name="Monk M."/>
            <person name="Kocsube S."/>
            <person name="Drula E."/>
            <person name="Lipzen A."/>
            <person name="Balint B."/>
            <person name="Henrissat B."/>
            <person name="Andreopoulos B."/>
            <person name="Martin F.M."/>
            <person name="Harder C.B."/>
            <person name="Rigling D."/>
            <person name="Ford K.L."/>
            <person name="Foster G.D."/>
            <person name="Pangilinan J."/>
            <person name="Papanicolaou A."/>
            <person name="Barry K."/>
            <person name="LaButti K."/>
            <person name="Viragh M."/>
            <person name="Koriabine M."/>
            <person name="Yan M."/>
            <person name="Riley R."/>
            <person name="Champramary S."/>
            <person name="Plett K.L."/>
            <person name="Tsai I.J."/>
            <person name="Slot J."/>
            <person name="Sipos G."/>
            <person name="Plett J."/>
            <person name="Nagy L.G."/>
            <person name="Grigoriev I.V."/>
        </authorList>
    </citation>
    <scope>NUCLEOTIDE SEQUENCE</scope>
    <source>
        <strain evidence="1">FPL87.14</strain>
    </source>
</reference>
<dbReference type="Gene3D" id="3.80.10.10">
    <property type="entry name" value="Ribonuclease Inhibitor"/>
    <property type="match status" value="1"/>
</dbReference>
<dbReference type="Proteomes" id="UP001175226">
    <property type="component" value="Unassembled WGS sequence"/>
</dbReference>
<organism evidence="1 2">
    <name type="scientific">Armillaria borealis</name>
    <dbReference type="NCBI Taxonomy" id="47425"/>
    <lineage>
        <taxon>Eukaryota</taxon>
        <taxon>Fungi</taxon>
        <taxon>Dikarya</taxon>
        <taxon>Basidiomycota</taxon>
        <taxon>Agaricomycotina</taxon>
        <taxon>Agaricomycetes</taxon>
        <taxon>Agaricomycetidae</taxon>
        <taxon>Agaricales</taxon>
        <taxon>Marasmiineae</taxon>
        <taxon>Physalacriaceae</taxon>
        <taxon>Armillaria</taxon>
    </lineage>
</organism>
<dbReference type="EMBL" id="JAUEPT010000060">
    <property type="protein sequence ID" value="KAK0435721.1"/>
    <property type="molecule type" value="Genomic_DNA"/>
</dbReference>
<comment type="caution">
    <text evidence="1">The sequence shown here is derived from an EMBL/GenBank/DDBJ whole genome shotgun (WGS) entry which is preliminary data.</text>
</comment>
<accession>A0AA39MI51</accession>
<protein>
    <recommendedName>
        <fullName evidence="3">F-box domain-containing protein</fullName>
    </recommendedName>
</protein>
<name>A0AA39MI51_9AGAR</name>
<gene>
    <name evidence="1" type="ORF">EV421DRAFT_1985727</name>
</gene>
<evidence type="ECO:0000313" key="1">
    <source>
        <dbReference type="EMBL" id="KAK0435721.1"/>
    </source>
</evidence>
<proteinExistence type="predicted"/>
<evidence type="ECO:0008006" key="3">
    <source>
        <dbReference type="Google" id="ProtNLM"/>
    </source>
</evidence>
<dbReference type="SUPFAM" id="SSF52047">
    <property type="entry name" value="RNI-like"/>
    <property type="match status" value="1"/>
</dbReference>
<keyword evidence="2" id="KW-1185">Reference proteome</keyword>
<dbReference type="InterPro" id="IPR032675">
    <property type="entry name" value="LRR_dom_sf"/>
</dbReference>
<evidence type="ECO:0000313" key="2">
    <source>
        <dbReference type="Proteomes" id="UP001175226"/>
    </source>
</evidence>
<sequence length="529" mass="58289">MFSTHRDFNKCPLCGPVERQAFPQSARAPRVLQLLQCNDAPSDTELSGFQETVRTAPARLAELDEKIAHARRNLDVLTLERISIEADMEDAKALSSPVRRLPPDILRAICLDIIPSPFKIMSTLDSHGSLNHTKPPWTLSQVCRSWRSTIVSSPELWSSMSLVLSNSFSSTIFSQMFMLGLRFERSQNAPLTVGCFSTSDISSHPLLSLVITRISTIKNLRIDSPYQSLAALSFGRGHLELLHDLKIKASNSNSGAFGAFSAFGQRSIDAFEYAPNLQRFSAYGMLPQPIPLIPWTQLTHFGLQIDHMRELEVLRQATNLQNLEIRTGGSFTTGEGYTPVSLPFLTSLTLASTKMSGGSSEIRFMFSLLSMPNLVNLHLIYAGMPVLPHIKARNTITTLEIIRLSTTTGGSTETYTFPGLLKLLNSVGNLQHLILRSAGALSSDDISLLNPSLTNASLPHLKTLDVRGCTFNFDHSIFVGMVNTRRGGSDTKWDQLETVYLGSSLVLDDFAAGIWQDLVDDGLKVVYGD</sequence>